<dbReference type="EMBL" id="JBBPBM010000009">
    <property type="protein sequence ID" value="KAK8569196.1"/>
    <property type="molecule type" value="Genomic_DNA"/>
</dbReference>
<comment type="caution">
    <text evidence="2">The sequence shown here is derived from an EMBL/GenBank/DDBJ whole genome shotgun (WGS) entry which is preliminary data.</text>
</comment>
<proteinExistence type="predicted"/>
<gene>
    <name evidence="2" type="ORF">V6N12_007728</name>
</gene>
<evidence type="ECO:0000313" key="2">
    <source>
        <dbReference type="EMBL" id="KAK8569196.1"/>
    </source>
</evidence>
<protein>
    <submittedName>
        <fullName evidence="2">Uncharacterized protein</fullName>
    </submittedName>
</protein>
<dbReference type="Proteomes" id="UP001472677">
    <property type="component" value="Unassembled WGS sequence"/>
</dbReference>
<name>A0ABR2F2L3_9ROSI</name>
<feature type="coiled-coil region" evidence="1">
    <location>
        <begin position="2"/>
        <end position="36"/>
    </location>
</feature>
<organism evidence="2 3">
    <name type="scientific">Hibiscus sabdariffa</name>
    <name type="common">roselle</name>
    <dbReference type="NCBI Taxonomy" id="183260"/>
    <lineage>
        <taxon>Eukaryota</taxon>
        <taxon>Viridiplantae</taxon>
        <taxon>Streptophyta</taxon>
        <taxon>Embryophyta</taxon>
        <taxon>Tracheophyta</taxon>
        <taxon>Spermatophyta</taxon>
        <taxon>Magnoliopsida</taxon>
        <taxon>eudicotyledons</taxon>
        <taxon>Gunneridae</taxon>
        <taxon>Pentapetalae</taxon>
        <taxon>rosids</taxon>
        <taxon>malvids</taxon>
        <taxon>Malvales</taxon>
        <taxon>Malvaceae</taxon>
        <taxon>Malvoideae</taxon>
        <taxon>Hibiscus</taxon>
    </lineage>
</organism>
<reference evidence="2 3" key="1">
    <citation type="journal article" date="2024" name="G3 (Bethesda)">
        <title>Genome assembly of Hibiscus sabdariffa L. provides insights into metabolisms of medicinal natural products.</title>
        <authorList>
            <person name="Kim T."/>
        </authorList>
    </citation>
    <scope>NUCLEOTIDE SEQUENCE [LARGE SCALE GENOMIC DNA]</scope>
    <source>
        <strain evidence="2">TK-2024</strain>
        <tissue evidence="2">Old leaves</tissue>
    </source>
</reference>
<accession>A0ABR2F2L3</accession>
<sequence>MMQQVNEQNEWLQQEVTELEESYQDLEVQFNTASALLDMDERELTGPLCCTGEWIRNQAKCIEKNKAWTKKATIHILVLAQHVEKLESFFEKQETEEGHQTNKLLEDIIDLEGKYL</sequence>
<evidence type="ECO:0000256" key="1">
    <source>
        <dbReference type="SAM" id="Coils"/>
    </source>
</evidence>
<keyword evidence="1" id="KW-0175">Coiled coil</keyword>
<evidence type="ECO:0000313" key="3">
    <source>
        <dbReference type="Proteomes" id="UP001472677"/>
    </source>
</evidence>
<keyword evidence="3" id="KW-1185">Reference proteome</keyword>